<proteinExistence type="predicted"/>
<keyword evidence="1" id="KW-0472">Membrane</keyword>
<protein>
    <submittedName>
        <fullName evidence="2">Uncharacterized protein</fullName>
    </submittedName>
</protein>
<dbReference type="AlphaFoldDB" id="X1SFF0"/>
<dbReference type="EMBL" id="BARW01016498">
    <property type="protein sequence ID" value="GAI91752.1"/>
    <property type="molecule type" value="Genomic_DNA"/>
</dbReference>
<feature type="transmembrane region" description="Helical" evidence="1">
    <location>
        <begin position="59"/>
        <end position="76"/>
    </location>
</feature>
<keyword evidence="1" id="KW-1133">Transmembrane helix</keyword>
<name>X1SFF0_9ZZZZ</name>
<evidence type="ECO:0000256" key="1">
    <source>
        <dbReference type="SAM" id="Phobius"/>
    </source>
</evidence>
<comment type="caution">
    <text evidence="2">The sequence shown here is derived from an EMBL/GenBank/DDBJ whole genome shotgun (WGS) entry which is preliminary data.</text>
</comment>
<organism evidence="2">
    <name type="scientific">marine sediment metagenome</name>
    <dbReference type="NCBI Taxonomy" id="412755"/>
    <lineage>
        <taxon>unclassified sequences</taxon>
        <taxon>metagenomes</taxon>
        <taxon>ecological metagenomes</taxon>
    </lineage>
</organism>
<sequence length="80" mass="9024">AGIRPLRGLIFEYQNLGVPIVHLLNIRDLAVKNGLPIDPMPLPEIGEGGVYRQKSYNKAIIFLVIGMEFLYLFWALKNKG</sequence>
<evidence type="ECO:0000313" key="2">
    <source>
        <dbReference type="EMBL" id="GAI91752.1"/>
    </source>
</evidence>
<feature type="non-terminal residue" evidence="2">
    <location>
        <position position="1"/>
    </location>
</feature>
<accession>X1SFF0</accession>
<gene>
    <name evidence="2" type="ORF">S12H4_28719</name>
</gene>
<keyword evidence="1" id="KW-0812">Transmembrane</keyword>
<reference evidence="2" key="1">
    <citation type="journal article" date="2014" name="Front. Microbiol.">
        <title>High frequency of phylogenetically diverse reductive dehalogenase-homologous genes in deep subseafloor sedimentary metagenomes.</title>
        <authorList>
            <person name="Kawai M."/>
            <person name="Futagami T."/>
            <person name="Toyoda A."/>
            <person name="Takaki Y."/>
            <person name="Nishi S."/>
            <person name="Hori S."/>
            <person name="Arai W."/>
            <person name="Tsubouchi T."/>
            <person name="Morono Y."/>
            <person name="Uchiyama I."/>
            <person name="Ito T."/>
            <person name="Fujiyama A."/>
            <person name="Inagaki F."/>
            <person name="Takami H."/>
        </authorList>
    </citation>
    <scope>NUCLEOTIDE SEQUENCE</scope>
    <source>
        <strain evidence="2">Expedition CK06-06</strain>
    </source>
</reference>